<proteinExistence type="inferred from homology"/>
<dbReference type="PANTHER" id="PTHR11249:SF2">
    <property type="entry name" value="GLIA MATURATION FACTOR"/>
    <property type="match status" value="1"/>
</dbReference>
<feature type="domain" description="ADF-H" evidence="3">
    <location>
        <begin position="6"/>
        <end position="143"/>
    </location>
</feature>
<dbReference type="Proteomes" id="UP001363622">
    <property type="component" value="Unassembled WGS sequence"/>
</dbReference>
<dbReference type="InterPro" id="IPR029006">
    <property type="entry name" value="ADF-H/Gelsolin-like_dom_sf"/>
</dbReference>
<evidence type="ECO:0000313" key="5">
    <source>
        <dbReference type="Proteomes" id="UP001363622"/>
    </source>
</evidence>
<dbReference type="InterPro" id="IPR002108">
    <property type="entry name" value="ADF-H"/>
</dbReference>
<gene>
    <name evidence="4" type="ORF">IWZ03DRAFT_380718</name>
</gene>
<comment type="similarity">
    <text evidence="1 2">Belongs to the actin-binding proteins ADF family. GMF subfamily.</text>
</comment>
<dbReference type="SMART" id="SM00102">
    <property type="entry name" value="ADF"/>
    <property type="match status" value="1"/>
</dbReference>
<sequence length="149" mass="16752">MASEARLYTFSPETKDKLRKFRLGTSRAKDPQAVIYQIDKKTLEIAPASPDVYTNLQDLADALPDHSPRFVLLSYPLTLPSGRLSVPYVMLNYLPETCNAELKMLYAGAKELLRNTAEVNRIIEIGSEEEVEEIEERLTAMADEGGKVF</sequence>
<reference evidence="4 5" key="1">
    <citation type="submission" date="2024-04" db="EMBL/GenBank/DDBJ databases">
        <title>Phyllosticta paracitricarpa is synonymous to the EU quarantine fungus P. citricarpa based on phylogenomic analyses.</title>
        <authorList>
            <consortium name="Lawrence Berkeley National Laboratory"/>
            <person name="Van Ingen-Buijs V.A."/>
            <person name="Van Westerhoven A.C."/>
            <person name="Haridas S."/>
            <person name="Skiadas P."/>
            <person name="Martin F."/>
            <person name="Groenewald J.Z."/>
            <person name="Crous P.W."/>
            <person name="Seidl M.F."/>
        </authorList>
    </citation>
    <scope>NUCLEOTIDE SEQUENCE [LARGE SCALE GENOMIC DNA]</scope>
    <source>
        <strain evidence="4 5">CBS 123371</strain>
    </source>
</reference>
<evidence type="ECO:0000259" key="3">
    <source>
        <dbReference type="PROSITE" id="PS51263"/>
    </source>
</evidence>
<protein>
    <recommendedName>
        <fullName evidence="3">ADF-H domain-containing protein</fullName>
    </recommendedName>
</protein>
<comment type="subcellular location">
    <subcellularLocation>
        <location evidence="2">Cytoplasm</location>
    </subcellularLocation>
    <subcellularLocation>
        <location evidence="2">Nucleus</location>
    </subcellularLocation>
</comment>
<keyword evidence="5" id="KW-1185">Reference proteome</keyword>
<dbReference type="PROSITE" id="PS51263">
    <property type="entry name" value="ADF_H"/>
    <property type="match status" value="1"/>
</dbReference>
<evidence type="ECO:0000256" key="1">
    <source>
        <dbReference type="ARBA" id="ARBA00010055"/>
    </source>
</evidence>
<accession>A0ABR1KGB1</accession>
<dbReference type="Pfam" id="PF00241">
    <property type="entry name" value="Cofilin_ADF"/>
    <property type="match status" value="1"/>
</dbReference>
<dbReference type="SUPFAM" id="SSF55753">
    <property type="entry name" value="Actin depolymerizing proteins"/>
    <property type="match status" value="1"/>
</dbReference>
<name>A0ABR1KGB1_9PEZI</name>
<dbReference type="Gene3D" id="3.40.20.10">
    <property type="entry name" value="Severin"/>
    <property type="match status" value="1"/>
</dbReference>
<evidence type="ECO:0000313" key="4">
    <source>
        <dbReference type="EMBL" id="KAK7514476.1"/>
    </source>
</evidence>
<dbReference type="EMBL" id="JBBPHU010000008">
    <property type="protein sequence ID" value="KAK7514476.1"/>
    <property type="molecule type" value="Genomic_DNA"/>
</dbReference>
<organism evidence="4 5">
    <name type="scientific">Phyllosticta citriasiana</name>
    <dbReference type="NCBI Taxonomy" id="595635"/>
    <lineage>
        <taxon>Eukaryota</taxon>
        <taxon>Fungi</taxon>
        <taxon>Dikarya</taxon>
        <taxon>Ascomycota</taxon>
        <taxon>Pezizomycotina</taxon>
        <taxon>Dothideomycetes</taxon>
        <taxon>Dothideomycetes incertae sedis</taxon>
        <taxon>Botryosphaeriales</taxon>
        <taxon>Phyllostictaceae</taxon>
        <taxon>Phyllosticta</taxon>
    </lineage>
</organism>
<dbReference type="CDD" id="cd11283">
    <property type="entry name" value="ADF_GMF-beta_like"/>
    <property type="match status" value="1"/>
</dbReference>
<evidence type="ECO:0000256" key="2">
    <source>
        <dbReference type="PIRNR" id="PIRNR001788"/>
    </source>
</evidence>
<dbReference type="InterPro" id="IPR011171">
    <property type="entry name" value="GMF"/>
</dbReference>
<keyword evidence="2" id="KW-0963">Cytoplasm</keyword>
<keyword evidence="2" id="KW-0539">Nucleus</keyword>
<dbReference type="PANTHER" id="PTHR11249">
    <property type="entry name" value="GLIAL FACTOR NATURATION FACTOR"/>
    <property type="match status" value="1"/>
</dbReference>
<dbReference type="PIRSF" id="PIRSF001788">
    <property type="entry name" value="GMF-beta"/>
    <property type="match status" value="1"/>
</dbReference>
<comment type="caution">
    <text evidence="4">The sequence shown here is derived from an EMBL/GenBank/DDBJ whole genome shotgun (WGS) entry which is preliminary data.</text>
</comment>